<feature type="compositionally biased region" description="Low complexity" evidence="1">
    <location>
        <begin position="144"/>
        <end position="167"/>
    </location>
</feature>
<feature type="signal peptide" evidence="2">
    <location>
        <begin position="1"/>
        <end position="23"/>
    </location>
</feature>
<organism evidence="3 4">
    <name type="scientific">Astyanax mexicanus</name>
    <name type="common">Blind cave fish</name>
    <name type="synonym">Astyanax fasciatus mexicanus</name>
    <dbReference type="NCBI Taxonomy" id="7994"/>
    <lineage>
        <taxon>Eukaryota</taxon>
        <taxon>Metazoa</taxon>
        <taxon>Chordata</taxon>
        <taxon>Craniata</taxon>
        <taxon>Vertebrata</taxon>
        <taxon>Euteleostomi</taxon>
        <taxon>Actinopterygii</taxon>
        <taxon>Neopterygii</taxon>
        <taxon>Teleostei</taxon>
        <taxon>Ostariophysi</taxon>
        <taxon>Characiformes</taxon>
        <taxon>Characoidei</taxon>
        <taxon>Acestrorhamphidae</taxon>
        <taxon>Acestrorhamphinae</taxon>
        <taxon>Astyanax</taxon>
    </lineage>
</organism>
<feature type="compositionally biased region" description="Low complexity" evidence="1">
    <location>
        <begin position="772"/>
        <end position="800"/>
    </location>
</feature>
<dbReference type="AlphaFoldDB" id="A0A8T2KZQ9"/>
<proteinExistence type="predicted"/>
<evidence type="ECO:0000313" key="4">
    <source>
        <dbReference type="Proteomes" id="UP000752171"/>
    </source>
</evidence>
<feature type="region of interest" description="Disordered" evidence="1">
    <location>
        <begin position="614"/>
        <end position="651"/>
    </location>
</feature>
<feature type="region of interest" description="Disordered" evidence="1">
    <location>
        <begin position="211"/>
        <end position="240"/>
    </location>
</feature>
<feature type="region of interest" description="Disordered" evidence="1">
    <location>
        <begin position="429"/>
        <end position="480"/>
    </location>
</feature>
<feature type="region of interest" description="Disordered" evidence="1">
    <location>
        <begin position="278"/>
        <end position="305"/>
    </location>
</feature>
<dbReference type="Proteomes" id="UP000752171">
    <property type="component" value="Unassembled WGS sequence"/>
</dbReference>
<feature type="compositionally biased region" description="Low complexity" evidence="1">
    <location>
        <begin position="226"/>
        <end position="240"/>
    </location>
</feature>
<dbReference type="EMBL" id="JAICCE010000020">
    <property type="protein sequence ID" value="KAG9263305.1"/>
    <property type="molecule type" value="Genomic_DNA"/>
</dbReference>
<feature type="region of interest" description="Disordered" evidence="1">
    <location>
        <begin position="558"/>
        <end position="600"/>
    </location>
</feature>
<feature type="compositionally biased region" description="Low complexity" evidence="1">
    <location>
        <begin position="179"/>
        <end position="197"/>
    </location>
</feature>
<feature type="compositionally biased region" description="Low complexity" evidence="1">
    <location>
        <begin position="892"/>
        <end position="906"/>
    </location>
</feature>
<protein>
    <submittedName>
        <fullName evidence="3">Mucin-19-like</fullName>
    </submittedName>
</protein>
<feature type="region of interest" description="Disordered" evidence="1">
    <location>
        <begin position="364"/>
        <end position="391"/>
    </location>
</feature>
<sequence>MVLSRNSLHCLFLALFLWESANGLGVWQKRPANYWQSRDGSKDPGGQALSPAQQDFSSSASGVQTAVYDVGSAQPLSTSGSGGSATTFLGFLRQYTISSDQNVPNQYSPLPQSQGGYTAQPSVSLGNQPAPGFQSQQLSAPVFPSQGSASQSLGSQQSSLQLASPGPVVSSPPLQFVVPGTQTLSPSPGTSSLSSMSAFATTSQQGSYDSQSAASSLYGQPPSWYSPSQGQSSQTSFQSQTSMYKPVTLSQASASQSPSFQQASSQLASPSLSLTTSYAPGAQPLSPGTSSLSSTSTFATTPQQATYDSQTATGMLHGLASSVNPSQFAKALNQSAVVVIDAYTAGPVQWYRIDPFRQTIQTSMPLSPSQALGSQGSQAASSSSLSTSQIQSTTGPIGFGFQSQSAPASTVALTQGAAQLPSFQAPSGFSSTPFSAASPSASVSQPTQGIQSSATLSSSSVSTSQTQSTSGSSGFGFQSQSTPVSTGFQSQLVSSPVSPVQGSASQSLASQQSSLQLGSSSQATSSLPLSFTAGYVPGSQAQPSSSATSSLSSASATSSQQASYGSQSVTGAQYGQGKMSPYKPLSASQGSAPMSIASQQGSLQLASPSLSLTTSYAPETQSQPLSPATSSLSSASPTTSQQTSYGSQTAAGSLASQQSSLQFGSSQPLSFTASYAPETQSQPSSPATSSLISASPTTAQQTSSGSQSATGTLYGQPSSLYSSSQGQNIQVPTQSADAPYKPALGAYTAGPAQWYRFDPFGQTSQINKPFPQSQASGSQGSQATSSSSTTTSQTQSTTGSVGFGFQSQSAPAPTVGLTQSAAQAPSFQAPSGFSSMSFSASSPSASVSQPSQGIQSSVTWTSPVVSTSFGQDIPVAITQQYSWDALQVTGASSSLPSQVPSTSQTSGNYGSAFQSSTTQVGSFDQYNPASSTFTSAQGTPISFGLAQDYGTLSFSASGRPQTAVSSPLNQATPEAQSGSSVYGDSLSFSSFERPGSTSFSFAQDLNSPVFKPATKRGQDTSVKH</sequence>
<feature type="compositionally biased region" description="Low complexity" evidence="1">
    <location>
        <begin position="675"/>
        <end position="712"/>
    </location>
</feature>
<feature type="compositionally biased region" description="Low complexity" evidence="1">
    <location>
        <begin position="289"/>
        <end position="301"/>
    </location>
</feature>
<feature type="compositionally biased region" description="Polar residues" evidence="1">
    <location>
        <begin position="761"/>
        <end position="771"/>
    </location>
</feature>
<evidence type="ECO:0000313" key="3">
    <source>
        <dbReference type="EMBL" id="KAG9263305.1"/>
    </source>
</evidence>
<feature type="compositionally biased region" description="Polar residues" evidence="1">
    <location>
        <begin position="713"/>
        <end position="736"/>
    </location>
</feature>
<feature type="region of interest" description="Disordered" evidence="1">
    <location>
        <begin position="675"/>
        <end position="739"/>
    </location>
</feature>
<evidence type="ECO:0000256" key="2">
    <source>
        <dbReference type="SAM" id="SignalP"/>
    </source>
</evidence>
<feature type="compositionally biased region" description="Low complexity" evidence="1">
    <location>
        <begin position="620"/>
        <end position="651"/>
    </location>
</feature>
<feature type="compositionally biased region" description="Polar residues" evidence="1">
    <location>
        <begin position="102"/>
        <end position="139"/>
    </location>
</feature>
<evidence type="ECO:0000256" key="1">
    <source>
        <dbReference type="SAM" id="MobiDB-lite"/>
    </source>
</evidence>
<feature type="region of interest" description="Disordered" evidence="1">
    <location>
        <begin position="892"/>
        <end position="914"/>
    </location>
</feature>
<feature type="compositionally biased region" description="Polar residues" evidence="1">
    <location>
        <begin position="586"/>
        <end position="600"/>
    </location>
</feature>
<feature type="region of interest" description="Disordered" evidence="1">
    <location>
        <begin position="36"/>
        <end position="55"/>
    </location>
</feature>
<feature type="compositionally biased region" description="Low complexity" evidence="1">
    <location>
        <begin position="366"/>
        <end position="391"/>
    </location>
</feature>
<name>A0A8T2KZQ9_ASTMX</name>
<dbReference type="KEGG" id="amex:103024827"/>
<feature type="region of interest" description="Disordered" evidence="1">
    <location>
        <begin position="960"/>
        <end position="984"/>
    </location>
</feature>
<feature type="chain" id="PRO_5035881380" evidence="2">
    <location>
        <begin position="24"/>
        <end position="1024"/>
    </location>
</feature>
<feature type="compositionally biased region" description="Low complexity" evidence="1">
    <location>
        <begin position="558"/>
        <end position="568"/>
    </location>
</feature>
<feature type="region of interest" description="Disordered" evidence="1">
    <location>
        <begin position="102"/>
        <end position="198"/>
    </location>
</feature>
<feature type="region of interest" description="Disordered" evidence="1">
    <location>
        <begin position="759"/>
        <end position="807"/>
    </location>
</feature>
<gene>
    <name evidence="3" type="ORF">AMEX_G23329</name>
</gene>
<keyword evidence="2" id="KW-0732">Signal</keyword>
<reference evidence="3 4" key="1">
    <citation type="submission" date="2021-07" db="EMBL/GenBank/DDBJ databases">
        <authorList>
            <person name="Imarazene B."/>
            <person name="Zahm M."/>
            <person name="Klopp C."/>
            <person name="Cabau C."/>
            <person name="Beille S."/>
            <person name="Jouanno E."/>
            <person name="Castinel A."/>
            <person name="Lluch J."/>
            <person name="Gil L."/>
            <person name="Kuchtly C."/>
            <person name="Lopez Roques C."/>
            <person name="Donnadieu C."/>
            <person name="Parrinello H."/>
            <person name="Journot L."/>
            <person name="Du K."/>
            <person name="Schartl M."/>
            <person name="Retaux S."/>
            <person name="Guiguen Y."/>
        </authorList>
    </citation>
    <scope>NUCLEOTIDE SEQUENCE [LARGE SCALE GENOMIC DNA]</scope>
    <source>
        <strain evidence="3">Pach_M1</strain>
        <tissue evidence="3">Testis</tissue>
    </source>
</reference>
<accession>A0A8T2KZQ9</accession>
<comment type="caution">
    <text evidence="3">The sequence shown here is derived from an EMBL/GenBank/DDBJ whole genome shotgun (WGS) entry which is preliminary data.</text>
</comment>